<dbReference type="InterPro" id="IPR007560">
    <property type="entry name" value="Restrct_endonuc_IV_Mrr"/>
</dbReference>
<evidence type="ECO:0000313" key="2">
    <source>
        <dbReference type="EMBL" id="VEU80565.1"/>
    </source>
</evidence>
<dbReference type="EC" id="3.6.4.12" evidence="2"/>
<dbReference type="PANTHER" id="PTHR30015">
    <property type="entry name" value="MRR RESTRICTION SYSTEM PROTEIN"/>
    <property type="match status" value="1"/>
</dbReference>
<evidence type="ECO:0000259" key="1">
    <source>
        <dbReference type="PROSITE" id="PS50967"/>
    </source>
</evidence>
<dbReference type="SMART" id="SM00341">
    <property type="entry name" value="HRDC"/>
    <property type="match status" value="1"/>
</dbReference>
<dbReference type="GO" id="GO:0003677">
    <property type="term" value="F:DNA binding"/>
    <property type="evidence" value="ECO:0007669"/>
    <property type="project" value="InterPro"/>
</dbReference>
<dbReference type="GO" id="GO:0003678">
    <property type="term" value="F:DNA helicase activity"/>
    <property type="evidence" value="ECO:0007669"/>
    <property type="project" value="UniProtKB-EC"/>
</dbReference>
<dbReference type="Gene3D" id="1.10.150.80">
    <property type="entry name" value="HRDC domain"/>
    <property type="match status" value="2"/>
</dbReference>
<keyword evidence="2" id="KW-0067">ATP-binding</keyword>
<keyword evidence="3" id="KW-1185">Reference proteome</keyword>
<dbReference type="InterPro" id="IPR002121">
    <property type="entry name" value="HRDC_dom"/>
</dbReference>
<dbReference type="Gene3D" id="3.40.1350.10">
    <property type="match status" value="1"/>
</dbReference>
<keyword evidence="2" id="KW-0547">Nucleotide-binding</keyword>
<dbReference type="RefSeq" id="WP_052589737.1">
    <property type="nucleotide sequence ID" value="NZ_LR215048.1"/>
</dbReference>
<dbReference type="AlphaFoldDB" id="A0A449BDQ6"/>
<feature type="domain" description="HRDC" evidence="1">
    <location>
        <begin position="239"/>
        <end position="317"/>
    </location>
</feature>
<dbReference type="InterPro" id="IPR010997">
    <property type="entry name" value="HRDC-like_sf"/>
</dbReference>
<dbReference type="KEGG" id="aaxa:NCTC10138_00942"/>
<evidence type="ECO:0000313" key="3">
    <source>
        <dbReference type="Proteomes" id="UP000289841"/>
    </source>
</evidence>
<dbReference type="SUPFAM" id="SSF52980">
    <property type="entry name" value="Restriction endonuclease-like"/>
    <property type="match status" value="1"/>
</dbReference>
<dbReference type="GO" id="GO:0000166">
    <property type="term" value="F:nucleotide binding"/>
    <property type="evidence" value="ECO:0007669"/>
    <property type="project" value="InterPro"/>
</dbReference>
<organism evidence="2 3">
    <name type="scientific">Haploplasma axanthum</name>
    <name type="common">Acholeplasma axanthum</name>
    <dbReference type="NCBI Taxonomy" id="29552"/>
    <lineage>
        <taxon>Bacteria</taxon>
        <taxon>Bacillati</taxon>
        <taxon>Mycoplasmatota</taxon>
        <taxon>Mollicutes</taxon>
        <taxon>Acholeplasmatales</taxon>
        <taxon>Acholeplasmataceae</taxon>
        <taxon>Haploplasma</taxon>
    </lineage>
</organism>
<dbReference type="Pfam" id="PF04471">
    <property type="entry name" value="Mrr_cat"/>
    <property type="match status" value="1"/>
</dbReference>
<accession>A0A449BDQ6</accession>
<dbReference type="InterPro" id="IPR044876">
    <property type="entry name" value="HRDC_dom_sf"/>
</dbReference>
<dbReference type="GO" id="GO:0009307">
    <property type="term" value="P:DNA restriction-modification system"/>
    <property type="evidence" value="ECO:0007669"/>
    <property type="project" value="InterPro"/>
</dbReference>
<dbReference type="SUPFAM" id="SSF47819">
    <property type="entry name" value="HRDC-like"/>
    <property type="match status" value="2"/>
</dbReference>
<dbReference type="PANTHER" id="PTHR30015:SF6">
    <property type="entry name" value="SLL1429 PROTEIN"/>
    <property type="match status" value="1"/>
</dbReference>
<feature type="domain" description="HRDC" evidence="1">
    <location>
        <begin position="163"/>
        <end position="244"/>
    </location>
</feature>
<protein>
    <submittedName>
        <fullName evidence="2">ATP-dependent DNA helicase recQ</fullName>
        <ecNumber evidence="2">3.6.4.12</ecNumber>
    </submittedName>
</protein>
<dbReference type="InterPro" id="IPR011856">
    <property type="entry name" value="tRNA_endonuc-like_dom_sf"/>
</dbReference>
<gene>
    <name evidence="2" type="primary">recQ</name>
    <name evidence="2" type="ORF">NCTC10138_00942</name>
</gene>
<name>A0A449BDQ6_HAPAX</name>
<dbReference type="InterPro" id="IPR052906">
    <property type="entry name" value="Type_IV_Methyl-Rstrct_Enzyme"/>
</dbReference>
<proteinExistence type="predicted"/>
<dbReference type="PROSITE" id="PS50967">
    <property type="entry name" value="HRDC"/>
    <property type="match status" value="2"/>
</dbReference>
<reference evidence="2 3" key="1">
    <citation type="submission" date="2019-01" db="EMBL/GenBank/DDBJ databases">
        <authorList>
            <consortium name="Pathogen Informatics"/>
        </authorList>
    </citation>
    <scope>NUCLEOTIDE SEQUENCE [LARGE SCALE GENOMIC DNA]</scope>
    <source>
        <strain evidence="2 3">NCTC10138</strain>
    </source>
</reference>
<dbReference type="Pfam" id="PF00570">
    <property type="entry name" value="HRDC"/>
    <property type="match status" value="2"/>
</dbReference>
<keyword evidence="2" id="KW-0378">Hydrolase</keyword>
<dbReference type="OrthoDB" id="9781481at2"/>
<sequence>MDIFDFSYEFPSTIEELDKFNGKEFEIFLLEFFKKLGFSTRMTDDTNDKGIDLIVKMNSDSAQKIVGIQAKRWKSKVGADEIRSMLDGRAHYNLDEVWIVTTSDLTSAAKTTAMNNNIEIINRDRVEKFLEELKKRENVKFRQKNVTKSTDVILNTATGNKSDVKDDKLFEDLKELRTTLAKQHKLFPVYLVYNNATIEEIVLKKPLTLEELKDITGITENKISLFGKNILELITRYSEDSKIEIKKELILERQKISKYNNLKNEYAAYNDVVLEDLVKKLPTTLEELKQIKGFKLDNVDLFGEYLIKVIKRIKNII</sequence>
<dbReference type="GO" id="GO:0015666">
    <property type="term" value="F:restriction endodeoxyribonuclease activity"/>
    <property type="evidence" value="ECO:0007669"/>
    <property type="project" value="TreeGrafter"/>
</dbReference>
<dbReference type="EMBL" id="LR215048">
    <property type="protein sequence ID" value="VEU80565.1"/>
    <property type="molecule type" value="Genomic_DNA"/>
</dbReference>
<keyword evidence="2" id="KW-0347">Helicase</keyword>
<dbReference type="InterPro" id="IPR011335">
    <property type="entry name" value="Restrct_endonuc-II-like"/>
</dbReference>
<dbReference type="Proteomes" id="UP000289841">
    <property type="component" value="Chromosome"/>
</dbReference>